<dbReference type="KEGG" id="chrm:FYK34_02900"/>
<dbReference type="EMBL" id="CP043473">
    <property type="protein sequence ID" value="QEL54585.1"/>
    <property type="molecule type" value="Genomic_DNA"/>
</dbReference>
<dbReference type="RefSeq" id="WP_149294971.1">
    <property type="nucleotide sequence ID" value="NZ_CP043473.1"/>
</dbReference>
<dbReference type="InterPro" id="IPR011990">
    <property type="entry name" value="TPR-like_helical_dom_sf"/>
</dbReference>
<organism evidence="1 2">
    <name type="scientific">Chromobacterium paludis</name>
    <dbReference type="NCBI Taxonomy" id="2605945"/>
    <lineage>
        <taxon>Bacteria</taxon>
        <taxon>Pseudomonadati</taxon>
        <taxon>Pseudomonadota</taxon>
        <taxon>Betaproteobacteria</taxon>
        <taxon>Neisseriales</taxon>
        <taxon>Chromobacteriaceae</taxon>
        <taxon>Chromobacterium</taxon>
    </lineage>
</organism>
<evidence type="ECO:0000313" key="2">
    <source>
        <dbReference type="Proteomes" id="UP000322079"/>
    </source>
</evidence>
<dbReference type="SUPFAM" id="SSF48452">
    <property type="entry name" value="TPR-like"/>
    <property type="match status" value="1"/>
</dbReference>
<gene>
    <name evidence="1" type="ORF">FYK34_02900</name>
</gene>
<accession>A0A5C1DD04</accession>
<sequence>MTGKAPRVMDFNGLPGTEHVIDDDTLARRALNPAAMRKQAEALLAREGKDAAAQARAQSQAGLMLLYAGDIDRAEAWLRRAMEDLARLADAGGHCAAVIRWTQALEARGLWQASINALEEQEARIRQHAAPLALLGFALQHLGKARLGAGYLAEAESALREALLLREAAGDEELIASSRQALRAAARRRDGLGI</sequence>
<dbReference type="Proteomes" id="UP000322079">
    <property type="component" value="Chromosome"/>
</dbReference>
<name>A0A5C1DD04_9NEIS</name>
<evidence type="ECO:0008006" key="3">
    <source>
        <dbReference type="Google" id="ProtNLM"/>
    </source>
</evidence>
<reference evidence="1 2" key="1">
    <citation type="submission" date="2019-08" db="EMBL/GenBank/DDBJ databases">
        <title>Chromobacterium paludis, a novel bacterium isolated from a Maryland marsh pond.</title>
        <authorList>
            <person name="Blackburn M.B."/>
            <person name="Gundersen-Rindal D.E."/>
        </authorList>
    </citation>
    <scope>NUCLEOTIDE SEQUENCE [LARGE SCALE GENOMIC DNA]</scope>
    <source>
        <strain evidence="2">IIBBL 257-1</strain>
    </source>
</reference>
<evidence type="ECO:0000313" key="1">
    <source>
        <dbReference type="EMBL" id="QEL54585.1"/>
    </source>
</evidence>
<dbReference type="Gene3D" id="1.25.40.10">
    <property type="entry name" value="Tetratricopeptide repeat domain"/>
    <property type="match status" value="1"/>
</dbReference>
<dbReference type="AlphaFoldDB" id="A0A5C1DD04"/>
<proteinExistence type="predicted"/>
<keyword evidence="2" id="KW-1185">Reference proteome</keyword>
<protein>
    <recommendedName>
        <fullName evidence="3">Tetratricopeptide repeat protein</fullName>
    </recommendedName>
</protein>